<protein>
    <submittedName>
        <fullName evidence="2">Uncharacterized protein</fullName>
    </submittedName>
</protein>
<keyword evidence="1" id="KW-0472">Membrane</keyword>
<proteinExistence type="predicted"/>
<dbReference type="AlphaFoldDB" id="A0A4U5PHP2"/>
<dbReference type="Proteomes" id="UP000298663">
    <property type="component" value="Unassembled WGS sequence"/>
</dbReference>
<name>A0A4U5PHP2_STECR</name>
<evidence type="ECO:0000256" key="1">
    <source>
        <dbReference type="SAM" id="Phobius"/>
    </source>
</evidence>
<sequence length="121" mass="13025">MVSNPIIRTTSPKTTTATTTTVTIKVEPVANYDNEEIARLVKQLDGIGIAGVILLSIGIGLFVSPSSQNGGFGLLIKNTLQHLKKDELSKTVQCNFTVQEAEISSQKLSVTDNIPLILHVH</sequence>
<keyword evidence="3" id="KW-1185">Reference proteome</keyword>
<keyword evidence="1" id="KW-1133">Transmembrane helix</keyword>
<organism evidence="2 3">
    <name type="scientific">Steinernema carpocapsae</name>
    <name type="common">Entomopathogenic nematode</name>
    <dbReference type="NCBI Taxonomy" id="34508"/>
    <lineage>
        <taxon>Eukaryota</taxon>
        <taxon>Metazoa</taxon>
        <taxon>Ecdysozoa</taxon>
        <taxon>Nematoda</taxon>
        <taxon>Chromadorea</taxon>
        <taxon>Rhabditida</taxon>
        <taxon>Tylenchina</taxon>
        <taxon>Panagrolaimomorpha</taxon>
        <taxon>Strongyloidoidea</taxon>
        <taxon>Steinernematidae</taxon>
        <taxon>Steinernema</taxon>
    </lineage>
</organism>
<reference evidence="2 3" key="1">
    <citation type="journal article" date="2015" name="Genome Biol.">
        <title>Comparative genomics of Steinernema reveals deeply conserved gene regulatory networks.</title>
        <authorList>
            <person name="Dillman A.R."/>
            <person name="Macchietto M."/>
            <person name="Porter C.F."/>
            <person name="Rogers A."/>
            <person name="Williams B."/>
            <person name="Antoshechkin I."/>
            <person name="Lee M.M."/>
            <person name="Goodwin Z."/>
            <person name="Lu X."/>
            <person name="Lewis E.E."/>
            <person name="Goodrich-Blair H."/>
            <person name="Stock S.P."/>
            <person name="Adams B.J."/>
            <person name="Sternberg P.W."/>
            <person name="Mortazavi A."/>
        </authorList>
    </citation>
    <scope>NUCLEOTIDE SEQUENCE [LARGE SCALE GENOMIC DNA]</scope>
    <source>
        <strain evidence="2 3">ALL</strain>
    </source>
</reference>
<dbReference type="EMBL" id="AZBU02000002">
    <property type="protein sequence ID" value="TKR96050.1"/>
    <property type="molecule type" value="Genomic_DNA"/>
</dbReference>
<comment type="caution">
    <text evidence="2">The sequence shown here is derived from an EMBL/GenBank/DDBJ whole genome shotgun (WGS) entry which is preliminary data.</text>
</comment>
<gene>
    <name evidence="2" type="ORF">L596_010127</name>
</gene>
<reference evidence="2 3" key="2">
    <citation type="journal article" date="2019" name="G3 (Bethesda)">
        <title>Hybrid Assembly of the Genome of the Entomopathogenic Nematode Steinernema carpocapsae Identifies the X-Chromosome.</title>
        <authorList>
            <person name="Serra L."/>
            <person name="Macchietto M."/>
            <person name="Macias-Munoz A."/>
            <person name="McGill C.J."/>
            <person name="Rodriguez I.M."/>
            <person name="Rodriguez B."/>
            <person name="Murad R."/>
            <person name="Mortazavi A."/>
        </authorList>
    </citation>
    <scope>NUCLEOTIDE SEQUENCE [LARGE SCALE GENOMIC DNA]</scope>
    <source>
        <strain evidence="2 3">ALL</strain>
    </source>
</reference>
<feature type="transmembrane region" description="Helical" evidence="1">
    <location>
        <begin position="46"/>
        <end position="64"/>
    </location>
</feature>
<keyword evidence="1" id="KW-0812">Transmembrane</keyword>
<evidence type="ECO:0000313" key="3">
    <source>
        <dbReference type="Proteomes" id="UP000298663"/>
    </source>
</evidence>
<accession>A0A4U5PHP2</accession>
<evidence type="ECO:0000313" key="2">
    <source>
        <dbReference type="EMBL" id="TKR96050.1"/>
    </source>
</evidence>